<evidence type="ECO:0000256" key="1">
    <source>
        <dbReference type="SAM" id="MobiDB-lite"/>
    </source>
</evidence>
<reference evidence="2" key="1">
    <citation type="submission" date="2017-03" db="EMBL/GenBank/DDBJ databases">
        <title>The mitochondrial genome of the carnivorous plant Utricularia reniformis (Lentibulariaceae): structure, comparative analysis and evolutionary landmarks.</title>
        <authorList>
            <person name="Silva S.R."/>
            <person name="Alvarenga D.O."/>
            <person name="Michael T.P."/>
            <person name="Miranda V.F.O."/>
            <person name="Varani A.M."/>
        </authorList>
    </citation>
    <scope>NUCLEOTIDE SEQUENCE</scope>
</reference>
<geneLocation type="mitochondrion" evidence="2"/>
<dbReference type="AlphaFoldDB" id="A0A1Y0B3X0"/>
<gene>
    <name evidence="2" type="ORF">AEK19_MT1993</name>
</gene>
<organism evidence="2">
    <name type="scientific">Utricularia reniformis</name>
    <dbReference type="NCBI Taxonomy" id="192314"/>
    <lineage>
        <taxon>Eukaryota</taxon>
        <taxon>Viridiplantae</taxon>
        <taxon>Streptophyta</taxon>
        <taxon>Embryophyta</taxon>
        <taxon>Tracheophyta</taxon>
        <taxon>Spermatophyta</taxon>
        <taxon>Magnoliopsida</taxon>
        <taxon>eudicotyledons</taxon>
        <taxon>Gunneridae</taxon>
        <taxon>Pentapetalae</taxon>
        <taxon>asterids</taxon>
        <taxon>lamiids</taxon>
        <taxon>Lamiales</taxon>
        <taxon>Lentibulariaceae</taxon>
        <taxon>Utricularia</taxon>
    </lineage>
</organism>
<accession>A0A1Y0B3X0</accession>
<sequence>MGDASLERQDKAGPEGSSGLEEGEVNREGVGHSP</sequence>
<feature type="compositionally biased region" description="Basic and acidic residues" evidence="1">
    <location>
        <begin position="1"/>
        <end position="13"/>
    </location>
</feature>
<evidence type="ECO:0000313" key="2">
    <source>
        <dbReference type="EMBL" id="ART32155.1"/>
    </source>
</evidence>
<dbReference type="EMBL" id="KY774314">
    <property type="protein sequence ID" value="ART32155.1"/>
    <property type="molecule type" value="Genomic_DNA"/>
</dbReference>
<feature type="compositionally biased region" description="Basic and acidic residues" evidence="1">
    <location>
        <begin position="24"/>
        <end position="34"/>
    </location>
</feature>
<keyword evidence="2" id="KW-0496">Mitochondrion</keyword>
<name>A0A1Y0B3X0_9LAMI</name>
<feature type="region of interest" description="Disordered" evidence="1">
    <location>
        <begin position="1"/>
        <end position="34"/>
    </location>
</feature>
<proteinExistence type="predicted"/>
<protein>
    <submittedName>
        <fullName evidence="2">Uncharacterized protein</fullName>
    </submittedName>
</protein>